<evidence type="ECO:0000313" key="2">
    <source>
        <dbReference type="EMBL" id="OAP59857.1"/>
    </source>
</evidence>
<evidence type="ECO:0000313" key="3">
    <source>
        <dbReference type="Proteomes" id="UP000078343"/>
    </source>
</evidence>
<feature type="region of interest" description="Disordered" evidence="1">
    <location>
        <begin position="74"/>
        <end position="100"/>
    </location>
</feature>
<reference evidence="2 3" key="1">
    <citation type="submission" date="2016-04" db="EMBL/GenBank/DDBJ databases">
        <title>Draft genome of Fonsecaea erecta CBS 125763.</title>
        <authorList>
            <person name="Weiss V.A."/>
            <person name="Vicente V.A."/>
            <person name="Raittz R.T."/>
            <person name="Moreno L.F."/>
            <person name="De Souza E.M."/>
            <person name="Pedrosa F.O."/>
            <person name="Steffens M.B."/>
            <person name="Faoro H."/>
            <person name="Tadra-Sfeir M.Z."/>
            <person name="Najafzadeh M.J."/>
            <person name="Felipe M.S."/>
            <person name="Teixeira M."/>
            <person name="Sun J."/>
            <person name="Xi L."/>
            <person name="Gomes R."/>
            <person name="De Azevedo C.M."/>
            <person name="Salgado C.G."/>
            <person name="Da Silva M.B."/>
            <person name="Nascimento M.F."/>
            <person name="Queiroz-Telles F."/>
            <person name="Attili D.S."/>
            <person name="Gorbushina A."/>
        </authorList>
    </citation>
    <scope>NUCLEOTIDE SEQUENCE [LARGE SCALE GENOMIC DNA]</scope>
    <source>
        <strain evidence="2 3">CBS 125763</strain>
    </source>
</reference>
<keyword evidence="3" id="KW-1185">Reference proteome</keyword>
<feature type="compositionally biased region" description="Low complexity" evidence="1">
    <location>
        <begin position="82"/>
        <end position="97"/>
    </location>
</feature>
<feature type="compositionally biased region" description="Basic and acidic residues" evidence="1">
    <location>
        <begin position="24"/>
        <end position="37"/>
    </location>
</feature>
<feature type="region of interest" description="Disordered" evidence="1">
    <location>
        <begin position="1"/>
        <end position="37"/>
    </location>
</feature>
<dbReference type="Proteomes" id="UP000078343">
    <property type="component" value="Unassembled WGS sequence"/>
</dbReference>
<dbReference type="AlphaFoldDB" id="A0A178ZJ91"/>
<gene>
    <name evidence="2" type="ORF">AYL99_04859</name>
</gene>
<accession>A0A178ZJ91</accession>
<dbReference type="EMBL" id="LVYI01000004">
    <property type="protein sequence ID" value="OAP59857.1"/>
    <property type="molecule type" value="Genomic_DNA"/>
</dbReference>
<proteinExistence type="predicted"/>
<evidence type="ECO:0008006" key="4">
    <source>
        <dbReference type="Google" id="ProtNLM"/>
    </source>
</evidence>
<feature type="compositionally biased region" description="Basic and acidic residues" evidence="1">
    <location>
        <begin position="560"/>
        <end position="573"/>
    </location>
</feature>
<sequence>MSSRRGRGRPGSSNPDFLWVNRTPDSERLSATRQERDELRTITSHARQWRAALRRQQRLYSAQTEATHAQSIVGWGRQGTLSETSSAETSAAPSPAAMTHLTGNSTDPFTYLESPDDAWWSHNAFRYAVESWLPSVFQGLGVLDGTLPTSESTLATIDRIVQGCLANRMHMFSLLAASTGFLKYVLRLQLDRYDSPEYCMGKALQYLRHHLASAPQPNESLIFDLKALSTFERYVDNFEGARTHLRMVQHLVQSLGGLEVLEPPMRLVCWLWDLLVAGGTGETPLMPLTWDPGLLPRQQMRDEILPALAQSGVIPSGSSLLQYGSLVQPELAPILVDTIQWFQVHQYNQIQNFSRSPLEQWATRRAHALVHRLLSMPPGSPGDRAQGLLSECIKQSFLIVIADLEEARQARAQTESFRDPSNFSWFDVNRLRLALSALVQLEENWQEQHEEVILWMACLGVQAAAAGSTVPTAPSAQAATAGPSTAPLLSEEANPREWFLGLARQMFFEWRSRTVGLSPPASAAGDDLVQLMSRYLHRCEPSGRPDIDGLEEVLSPRWNPETHHTDPLARASE</sequence>
<dbReference type="PANTHER" id="PTHR37540">
    <property type="entry name" value="TRANSCRIPTION FACTOR (ACR-2), PUTATIVE-RELATED-RELATED"/>
    <property type="match status" value="1"/>
</dbReference>
<dbReference type="STRING" id="1367422.A0A178ZJ91"/>
<evidence type="ECO:0000256" key="1">
    <source>
        <dbReference type="SAM" id="MobiDB-lite"/>
    </source>
</evidence>
<dbReference type="OrthoDB" id="4144003at2759"/>
<feature type="region of interest" description="Disordered" evidence="1">
    <location>
        <begin position="546"/>
        <end position="573"/>
    </location>
</feature>
<name>A0A178ZJ91_9EURO</name>
<dbReference type="PANTHER" id="PTHR37540:SF5">
    <property type="entry name" value="TRANSCRIPTION FACTOR DOMAIN-CONTAINING PROTEIN"/>
    <property type="match status" value="1"/>
</dbReference>
<organism evidence="2 3">
    <name type="scientific">Fonsecaea erecta</name>
    <dbReference type="NCBI Taxonomy" id="1367422"/>
    <lineage>
        <taxon>Eukaryota</taxon>
        <taxon>Fungi</taxon>
        <taxon>Dikarya</taxon>
        <taxon>Ascomycota</taxon>
        <taxon>Pezizomycotina</taxon>
        <taxon>Eurotiomycetes</taxon>
        <taxon>Chaetothyriomycetidae</taxon>
        <taxon>Chaetothyriales</taxon>
        <taxon>Herpotrichiellaceae</taxon>
        <taxon>Fonsecaea</taxon>
    </lineage>
</organism>
<dbReference type="GeneID" id="30009027"/>
<protein>
    <recommendedName>
        <fullName evidence="4">Transcription factor domain-containing protein</fullName>
    </recommendedName>
</protein>
<comment type="caution">
    <text evidence="2">The sequence shown here is derived from an EMBL/GenBank/DDBJ whole genome shotgun (WGS) entry which is preliminary data.</text>
</comment>
<dbReference type="RefSeq" id="XP_018693224.1">
    <property type="nucleotide sequence ID" value="XM_018836371.1"/>
</dbReference>